<evidence type="ECO:0000313" key="7">
    <source>
        <dbReference type="Proteomes" id="UP000187425"/>
    </source>
</evidence>
<evidence type="ECO:0000313" key="6">
    <source>
        <dbReference type="Proteomes" id="UP000187313"/>
    </source>
</evidence>
<dbReference type="Gene3D" id="3.30.70.270">
    <property type="match status" value="1"/>
</dbReference>
<dbReference type="SMART" id="SM00267">
    <property type="entry name" value="GGDEF"/>
    <property type="match status" value="1"/>
</dbReference>
<feature type="domain" description="EAL" evidence="2">
    <location>
        <begin position="213"/>
        <end position="466"/>
    </location>
</feature>
<dbReference type="SUPFAM" id="SSF141868">
    <property type="entry name" value="EAL domain-like"/>
    <property type="match status" value="1"/>
</dbReference>
<dbReference type="Pfam" id="PF00563">
    <property type="entry name" value="EAL"/>
    <property type="match status" value="1"/>
</dbReference>
<reference evidence="5 7" key="1">
    <citation type="submission" date="2016-11" db="EMBL/GenBank/DDBJ databases">
        <title>Paenibacillus species isolates.</title>
        <authorList>
            <person name="Beno S.M."/>
        </authorList>
    </citation>
    <scope>NUCLEOTIDE SEQUENCE [LARGE SCALE GENOMIC DNA]</scope>
    <source>
        <strain evidence="5 7">FSL H7-0443</strain>
        <strain evidence="4 6">FSL R5-0923</strain>
    </source>
</reference>
<dbReference type="InterPro" id="IPR000160">
    <property type="entry name" value="GGDEF_dom"/>
</dbReference>
<dbReference type="GO" id="GO:0071111">
    <property type="term" value="F:cyclic-guanylate-specific phosphodiesterase activity"/>
    <property type="evidence" value="ECO:0007669"/>
    <property type="project" value="InterPro"/>
</dbReference>
<name>A0A1R0ZLI9_9BACL</name>
<dbReference type="InterPro" id="IPR035919">
    <property type="entry name" value="EAL_sf"/>
</dbReference>
<dbReference type="PROSITE" id="PS50883">
    <property type="entry name" value="EAL"/>
    <property type="match status" value="1"/>
</dbReference>
<dbReference type="Proteomes" id="UP000187313">
    <property type="component" value="Unassembled WGS sequence"/>
</dbReference>
<feature type="domain" description="GGDEF" evidence="3">
    <location>
        <begin position="72"/>
        <end position="204"/>
    </location>
</feature>
<dbReference type="InterPro" id="IPR050706">
    <property type="entry name" value="Cyclic-di-GMP_PDE-like"/>
</dbReference>
<keyword evidence="6" id="KW-1185">Reference proteome</keyword>
<sequence>MAKASQMSQATFLLCVIMFVLLLIIFVNILLNKSKIRKQMERIAFEDELTHLPRTNKFVIDAQYLLKEKPNTKFAVLQFDIEQFKYINEIVGFHEGNSILIQVANSLTANTLDEDVIGRLGGDRFILFTSYDNKAELFIRIQVLTEQMSDYTFGNEEGFRLVINCGIYCIDDRQSDILTCIDRAGIACKSIKGGYKSSCTFFDEQLLLQIHEEQDIVRKMDAAMTNGEFIVYLQPKMDLRVNSFHGAEALVRWNDPQKGLISPAVFIPIFERNRFIVKLDLMVFKSVCIMLSKWIQEGIQPLPISVNISLITLYHNDFLLHLTNIINRYQVPARLIELELTESIVFQNLEFVRDILLELKRKGFSIAIDDFGTGYSSLNVLQYFPADVIKLDRAFLMSKSNDETGKIVIASMVKLARDLNMKVVAEGVETEAQIDFLKQIDCEIAQGYYFAKPMPVAEYESLIKST</sequence>
<evidence type="ECO:0000259" key="3">
    <source>
        <dbReference type="PROSITE" id="PS50887"/>
    </source>
</evidence>
<dbReference type="PROSITE" id="PS50887">
    <property type="entry name" value="GGDEF"/>
    <property type="match status" value="1"/>
</dbReference>
<gene>
    <name evidence="4" type="ORF">BSK51_11295</name>
    <name evidence="5" type="ORF">BSK65_07685</name>
</gene>
<dbReference type="SUPFAM" id="SSF55073">
    <property type="entry name" value="Nucleotide cyclase"/>
    <property type="match status" value="1"/>
</dbReference>
<dbReference type="Pfam" id="PF00990">
    <property type="entry name" value="GGDEF"/>
    <property type="match status" value="1"/>
</dbReference>
<dbReference type="Gene3D" id="3.20.20.450">
    <property type="entry name" value="EAL domain"/>
    <property type="match status" value="1"/>
</dbReference>
<dbReference type="PANTHER" id="PTHR33121:SF70">
    <property type="entry name" value="SIGNALING PROTEIN YKOW"/>
    <property type="match status" value="1"/>
</dbReference>
<evidence type="ECO:0008006" key="8">
    <source>
        <dbReference type="Google" id="ProtNLM"/>
    </source>
</evidence>
<dbReference type="InterPro" id="IPR043128">
    <property type="entry name" value="Rev_trsase/Diguanyl_cyclase"/>
</dbReference>
<proteinExistence type="predicted"/>
<dbReference type="InterPro" id="IPR029787">
    <property type="entry name" value="Nucleotide_cyclase"/>
</dbReference>
<organism evidence="5 7">
    <name type="scientific">Paenibacillus odorifer</name>
    <dbReference type="NCBI Taxonomy" id="189426"/>
    <lineage>
        <taxon>Bacteria</taxon>
        <taxon>Bacillati</taxon>
        <taxon>Bacillota</taxon>
        <taxon>Bacilli</taxon>
        <taxon>Bacillales</taxon>
        <taxon>Paenibacillaceae</taxon>
        <taxon>Paenibacillus</taxon>
    </lineage>
</organism>
<dbReference type="CDD" id="cd01948">
    <property type="entry name" value="EAL"/>
    <property type="match status" value="1"/>
</dbReference>
<dbReference type="InterPro" id="IPR001633">
    <property type="entry name" value="EAL_dom"/>
</dbReference>
<protein>
    <recommendedName>
        <fullName evidence="8">GGDEF-domain containing protein</fullName>
    </recommendedName>
</protein>
<dbReference type="NCBIfam" id="TIGR00254">
    <property type="entry name" value="GGDEF"/>
    <property type="match status" value="1"/>
</dbReference>
<dbReference type="CDD" id="cd01949">
    <property type="entry name" value="GGDEF"/>
    <property type="match status" value="1"/>
</dbReference>
<evidence type="ECO:0000259" key="2">
    <source>
        <dbReference type="PROSITE" id="PS50883"/>
    </source>
</evidence>
<dbReference type="EMBL" id="MPTD01000006">
    <property type="protein sequence ID" value="OMD52876.1"/>
    <property type="molecule type" value="Genomic_DNA"/>
</dbReference>
<dbReference type="AlphaFoldDB" id="A0A1R0ZLI9"/>
<comment type="caution">
    <text evidence="5">The sequence shown here is derived from an EMBL/GenBank/DDBJ whole genome shotgun (WGS) entry which is preliminary data.</text>
</comment>
<keyword evidence="1" id="KW-0812">Transmembrane</keyword>
<accession>A0A1R0ZLI9</accession>
<dbReference type="EMBL" id="MPTW01000003">
    <property type="protein sequence ID" value="OME72479.1"/>
    <property type="molecule type" value="Genomic_DNA"/>
</dbReference>
<dbReference type="Proteomes" id="UP000187425">
    <property type="component" value="Unassembled WGS sequence"/>
</dbReference>
<evidence type="ECO:0000256" key="1">
    <source>
        <dbReference type="SAM" id="Phobius"/>
    </source>
</evidence>
<dbReference type="PANTHER" id="PTHR33121">
    <property type="entry name" value="CYCLIC DI-GMP PHOSPHODIESTERASE PDEF"/>
    <property type="match status" value="1"/>
</dbReference>
<evidence type="ECO:0000313" key="4">
    <source>
        <dbReference type="EMBL" id="OMD52876.1"/>
    </source>
</evidence>
<evidence type="ECO:0000313" key="5">
    <source>
        <dbReference type="EMBL" id="OME72479.1"/>
    </source>
</evidence>
<feature type="transmembrane region" description="Helical" evidence="1">
    <location>
        <begin position="12"/>
        <end position="31"/>
    </location>
</feature>
<keyword evidence="1" id="KW-1133">Transmembrane helix</keyword>
<dbReference type="SMART" id="SM00052">
    <property type="entry name" value="EAL"/>
    <property type="match status" value="1"/>
</dbReference>
<keyword evidence="1" id="KW-0472">Membrane</keyword>